<dbReference type="PANTHER" id="PTHR47642">
    <property type="entry name" value="ATP-DEPENDENT DNA HELICASE"/>
    <property type="match status" value="1"/>
</dbReference>
<dbReference type="STRING" id="1805281.AUJ77_03020"/>
<dbReference type="InterPro" id="IPR027417">
    <property type="entry name" value="P-loop_NTPase"/>
</dbReference>
<dbReference type="CDD" id="cd18809">
    <property type="entry name" value="SF1_C_RecD"/>
    <property type="match status" value="1"/>
</dbReference>
<evidence type="ECO:0000256" key="1">
    <source>
        <dbReference type="ARBA" id="ARBA00022741"/>
    </source>
</evidence>
<keyword evidence="1" id="KW-0547">Nucleotide-binding</keyword>
<keyword evidence="6" id="KW-0238">DNA-binding</keyword>
<evidence type="ECO:0000256" key="6">
    <source>
        <dbReference type="ARBA" id="ARBA00023125"/>
    </source>
</evidence>
<accession>A0A1J4V5F9</accession>
<proteinExistence type="predicted"/>
<dbReference type="CDD" id="cd18037">
    <property type="entry name" value="DEXSc_Pif1_like"/>
    <property type="match status" value="1"/>
</dbReference>
<dbReference type="Gene3D" id="2.30.30.940">
    <property type="match status" value="1"/>
</dbReference>
<evidence type="ECO:0000313" key="10">
    <source>
        <dbReference type="EMBL" id="OIO30521.1"/>
    </source>
</evidence>
<dbReference type="PANTHER" id="PTHR47642:SF5">
    <property type="entry name" value="ATP-DEPENDENT DNA HELICASE"/>
    <property type="match status" value="1"/>
</dbReference>
<evidence type="ECO:0000256" key="7">
    <source>
        <dbReference type="ARBA" id="ARBA00023204"/>
    </source>
</evidence>
<evidence type="ECO:0000256" key="4">
    <source>
        <dbReference type="ARBA" id="ARBA00022806"/>
    </source>
</evidence>
<evidence type="ECO:0000256" key="3">
    <source>
        <dbReference type="ARBA" id="ARBA00022801"/>
    </source>
</evidence>
<dbReference type="Pfam" id="PF21530">
    <property type="entry name" value="Pif1_2B_dom"/>
    <property type="match status" value="1"/>
</dbReference>
<dbReference type="Pfam" id="PF14493">
    <property type="entry name" value="HTH_40"/>
    <property type="match status" value="1"/>
</dbReference>
<evidence type="ECO:0000256" key="2">
    <source>
        <dbReference type="ARBA" id="ARBA00022763"/>
    </source>
</evidence>
<organism evidence="10 11">
    <name type="scientific">Candidatus Nomurabacteria bacterium CG1_02_43_90</name>
    <dbReference type="NCBI Taxonomy" id="1805281"/>
    <lineage>
        <taxon>Bacteria</taxon>
        <taxon>Candidatus Nomuraibacteriota</taxon>
    </lineage>
</organism>
<feature type="domain" description="AAA+ ATPase" evidence="9">
    <location>
        <begin position="12"/>
        <end position="160"/>
    </location>
</feature>
<dbReference type="GO" id="GO:0000723">
    <property type="term" value="P:telomere maintenance"/>
    <property type="evidence" value="ECO:0007669"/>
    <property type="project" value="InterPro"/>
</dbReference>
<keyword evidence="3" id="KW-0378">Hydrolase</keyword>
<dbReference type="SMART" id="SM00382">
    <property type="entry name" value="AAA"/>
    <property type="match status" value="1"/>
</dbReference>
<gene>
    <name evidence="10" type="ORF">AUJ77_03020</name>
</gene>
<evidence type="ECO:0000259" key="9">
    <source>
        <dbReference type="SMART" id="SM00382"/>
    </source>
</evidence>
<dbReference type="EMBL" id="MNVN01000016">
    <property type="protein sequence ID" value="OIO30521.1"/>
    <property type="molecule type" value="Genomic_DNA"/>
</dbReference>
<dbReference type="InterPro" id="IPR049163">
    <property type="entry name" value="Pif1-like_2B_dom"/>
</dbReference>
<evidence type="ECO:0000256" key="8">
    <source>
        <dbReference type="ARBA" id="ARBA00023235"/>
    </source>
</evidence>
<sequence>MTQDEAFEILKTGRNVFVTGPAGSGKTHLVNRYIAYLRDHEIDIGITASTGIAATHMGGVTIHSWAGIGIAADLSEYEMEAMLEKEYLFRRFSRAKVLIIDEVSMLHHFRLDLVDRVLKTVKQNEKPFGGLQVVLCGDFFQLPPVARFGEPEAQFVYASDAWKEAGFTICYLSEQFRQQDDAAISILNEIRSGEVSETAREHLRGRYNVRSPKYTAVTKLFTHNADVDTLNNTELEKIEDEEVFEYTMESRGREAIAATLKKSCLAPEVLRLKVGARVMCVKNNFESGYVNGTLGVVVSCDEEDGPTIRTTAGKVITLSRASWKIEEDGKIKAEILQYPLRLAWAITVHKSQGMSLDAVEVDLSKSFEPGMGYVALSRVRTLEGLTILGMNDTALRVHEEVRSLDAEFQERSEEARDELNGMDKKELVQQQEEFLARAQPLKKEKKLSTYEETALLLAEKKSLDTIAKARAVTPETIVSHIEKLVEEETRIDLQYLKQEISPAHFLKIEKAIEELLNEKKLLLLTPLKSRVGPNVSFLSIRLARALLGHPPKKERK</sequence>
<keyword evidence="8" id="KW-0413">Isomerase</keyword>
<dbReference type="Proteomes" id="UP000181992">
    <property type="component" value="Unassembled WGS sequence"/>
</dbReference>
<comment type="caution">
    <text evidence="10">The sequence shown here is derived from an EMBL/GenBank/DDBJ whole genome shotgun (WGS) entry which is preliminary data.</text>
</comment>
<protein>
    <recommendedName>
        <fullName evidence="9">AAA+ ATPase domain-containing protein</fullName>
    </recommendedName>
</protein>
<dbReference type="InterPro" id="IPR051055">
    <property type="entry name" value="PIF1_helicase"/>
</dbReference>
<dbReference type="Pfam" id="PF05970">
    <property type="entry name" value="PIF1"/>
    <property type="match status" value="1"/>
</dbReference>
<name>A0A1J4V5F9_9BACT</name>
<dbReference type="GO" id="GO:0003678">
    <property type="term" value="F:DNA helicase activity"/>
    <property type="evidence" value="ECO:0007669"/>
    <property type="project" value="InterPro"/>
</dbReference>
<keyword evidence="2" id="KW-0227">DNA damage</keyword>
<dbReference type="SUPFAM" id="SSF52540">
    <property type="entry name" value="P-loop containing nucleoside triphosphate hydrolases"/>
    <property type="match status" value="2"/>
</dbReference>
<dbReference type="InterPro" id="IPR029491">
    <property type="entry name" value="Helicase_HTH"/>
</dbReference>
<dbReference type="InterPro" id="IPR003593">
    <property type="entry name" value="AAA+_ATPase"/>
</dbReference>
<dbReference type="InterPro" id="IPR010285">
    <property type="entry name" value="DNA_helicase_pif1-like_DEAD"/>
</dbReference>
<keyword evidence="5" id="KW-0067">ATP-binding</keyword>
<keyword evidence="4" id="KW-0347">Helicase</keyword>
<reference evidence="10 11" key="1">
    <citation type="journal article" date="2016" name="Environ. Microbiol.">
        <title>Genomic resolution of a cold subsurface aquifer community provides metabolic insights for novel microbes adapted to high CO concentrations.</title>
        <authorList>
            <person name="Probst A.J."/>
            <person name="Castelle C.J."/>
            <person name="Singh A."/>
            <person name="Brown C.T."/>
            <person name="Anantharaman K."/>
            <person name="Sharon I."/>
            <person name="Hug L.A."/>
            <person name="Burstein D."/>
            <person name="Emerson J.B."/>
            <person name="Thomas B.C."/>
            <person name="Banfield J.F."/>
        </authorList>
    </citation>
    <scope>NUCLEOTIDE SEQUENCE [LARGE SCALE GENOMIC DNA]</scope>
    <source>
        <strain evidence="10">CG1_02_43_90</strain>
    </source>
</reference>
<evidence type="ECO:0000313" key="11">
    <source>
        <dbReference type="Proteomes" id="UP000181992"/>
    </source>
</evidence>
<evidence type="ECO:0000256" key="5">
    <source>
        <dbReference type="ARBA" id="ARBA00022840"/>
    </source>
</evidence>
<dbReference type="Gene3D" id="3.40.50.300">
    <property type="entry name" value="P-loop containing nucleotide triphosphate hydrolases"/>
    <property type="match status" value="2"/>
</dbReference>
<dbReference type="AlphaFoldDB" id="A0A1J4V5F9"/>
<dbReference type="Gene3D" id="1.10.10.1390">
    <property type="entry name" value="ATP-dependent DNA helicase RecQ"/>
    <property type="match status" value="1"/>
</dbReference>
<dbReference type="GO" id="GO:0006281">
    <property type="term" value="P:DNA repair"/>
    <property type="evidence" value="ECO:0007669"/>
    <property type="project" value="InterPro"/>
</dbReference>
<keyword evidence="7" id="KW-0234">DNA repair</keyword>